<accession>A0A482W202</accession>
<dbReference type="GO" id="GO:0004725">
    <property type="term" value="F:protein tyrosine phosphatase activity"/>
    <property type="evidence" value="ECO:0007669"/>
    <property type="project" value="UniProtKB-EC"/>
</dbReference>
<evidence type="ECO:0000256" key="3">
    <source>
        <dbReference type="ARBA" id="ARBA00022801"/>
    </source>
</evidence>
<feature type="domain" description="Tyrosine-protein phosphatase" evidence="7">
    <location>
        <begin position="338"/>
        <end position="603"/>
    </location>
</feature>
<dbReference type="EC" id="3.1.3.48" evidence="2"/>
<dbReference type="InterPro" id="IPR003595">
    <property type="entry name" value="Tyr_Pase_cat"/>
</dbReference>
<evidence type="ECO:0000259" key="7">
    <source>
        <dbReference type="PROSITE" id="PS50055"/>
    </source>
</evidence>
<dbReference type="STRING" id="1661398.A0A482W202"/>
<dbReference type="InterPro" id="IPR000387">
    <property type="entry name" value="Tyr_Pase_dom"/>
</dbReference>
<proteinExistence type="inferred from homology"/>
<organism evidence="9 10">
    <name type="scientific">Asbolus verrucosus</name>
    <name type="common">Desert ironclad beetle</name>
    <dbReference type="NCBI Taxonomy" id="1661398"/>
    <lineage>
        <taxon>Eukaryota</taxon>
        <taxon>Metazoa</taxon>
        <taxon>Ecdysozoa</taxon>
        <taxon>Arthropoda</taxon>
        <taxon>Hexapoda</taxon>
        <taxon>Insecta</taxon>
        <taxon>Pterygota</taxon>
        <taxon>Neoptera</taxon>
        <taxon>Endopterygota</taxon>
        <taxon>Coleoptera</taxon>
        <taxon>Polyphaga</taxon>
        <taxon>Cucujiformia</taxon>
        <taxon>Tenebrionidae</taxon>
        <taxon>Pimeliinae</taxon>
        <taxon>Asbolus</taxon>
    </lineage>
</organism>
<dbReference type="CDD" id="cd00047">
    <property type="entry name" value="PTPc"/>
    <property type="match status" value="2"/>
</dbReference>
<dbReference type="EMBL" id="QDEB01040493">
    <property type="protein sequence ID" value="RZC38749.1"/>
    <property type="molecule type" value="Genomic_DNA"/>
</dbReference>
<dbReference type="FunFam" id="3.90.190.10:FF:000026">
    <property type="entry name" value="tyrosine-protein phosphatase non-receptor type 9"/>
    <property type="match status" value="1"/>
</dbReference>
<dbReference type="PANTHER" id="PTHR19134:SF562">
    <property type="entry name" value="PROTEIN-TYROSINE-PHOSPHATASE"/>
    <property type="match status" value="1"/>
</dbReference>
<dbReference type="SMART" id="SM00194">
    <property type="entry name" value="PTPc"/>
    <property type="match status" value="2"/>
</dbReference>
<dbReference type="Pfam" id="PF00102">
    <property type="entry name" value="Y_phosphatase"/>
    <property type="match status" value="2"/>
</dbReference>
<sequence length="614" mass="70517">MCGNAPPSEKDVIDDETPLTSVPNTTTDTSKKPKVYSKRIKIAELEQYVKESITNGELERQHALFPRGQTKPWTCGALTANKSKNRYTNLIAYDETRVVLAKINGKEHSDYINANYIDSYKVHKAYIATQGPKMSTVHDFWRMIWQENVQHIAMLANVFEAGKKKVEKYWPGINENLPFDDITVEYISSQVYADYEHRVFTITRNNEKRKLDQYHFLSWPDHGVPLYSQSLVPFLKRILQIPLSSKSPIVVHCSAGVGRTGTILLCDICLRMAAKEGAVDMLKNLQKLRDQRSNMVDNIQQYKLAHLVILECLVGVQTSIPCHEIEESVNKLLQRGEIASQLRYLEETAWQDQSMKSVALKKHTLEVVKEKNRFQTIIPEIQGSIFLSRYPIDDNSSTYINAVTVDGFQSPERFIVTQQPMPNTLGDFWRLVSEKEVSVIMSLNEINLNNKSSCNFWPSEADPQMVPVDFITLQHINTFSLANYDLVTLHMFVDTKETYKVIEIISMKNWPAKTNCPKRIEDFLTFWEESYATSRKSNPVVVTCYDGAKASGLYMAMDFIIEKMKLEQSCDACQAVRTIRHNRSQFVRNEEQFTFLYQAAVAYINGFQSYANFN</sequence>
<comment type="caution">
    <text evidence="9">The sequence shown here is derived from an EMBL/GenBank/DDBJ whole genome shotgun (WGS) entry which is preliminary data.</text>
</comment>
<evidence type="ECO:0000256" key="2">
    <source>
        <dbReference type="ARBA" id="ARBA00013064"/>
    </source>
</evidence>
<keyword evidence="4" id="KW-0904">Protein phosphatase</keyword>
<dbReference type="InterPro" id="IPR016130">
    <property type="entry name" value="Tyr_Pase_AS"/>
</dbReference>
<protein>
    <recommendedName>
        <fullName evidence="2">protein-tyrosine-phosphatase</fullName>
        <ecNumber evidence="2">3.1.3.48</ecNumber>
    </recommendedName>
</protein>
<dbReference type="PROSITE" id="PS00383">
    <property type="entry name" value="TYR_PHOSPHATASE_1"/>
    <property type="match status" value="1"/>
</dbReference>
<feature type="domain" description="Tyrosine specific protein phosphatases" evidence="8">
    <location>
        <begin position="229"/>
        <end position="303"/>
    </location>
</feature>
<dbReference type="InterPro" id="IPR029021">
    <property type="entry name" value="Prot-tyrosine_phosphatase-like"/>
</dbReference>
<dbReference type="InterPro" id="IPR000242">
    <property type="entry name" value="PTP_cat"/>
</dbReference>
<dbReference type="PROSITE" id="PS50055">
    <property type="entry name" value="TYR_PHOSPHATASE_PTP"/>
    <property type="match status" value="2"/>
</dbReference>
<feature type="region of interest" description="Disordered" evidence="6">
    <location>
        <begin position="1"/>
        <end position="32"/>
    </location>
</feature>
<dbReference type="AlphaFoldDB" id="A0A482W202"/>
<evidence type="ECO:0000256" key="4">
    <source>
        <dbReference type="ARBA" id="ARBA00022912"/>
    </source>
</evidence>
<dbReference type="OrthoDB" id="6108687at2759"/>
<feature type="domain" description="Tyrosine-protein phosphatase" evidence="7">
    <location>
        <begin position="58"/>
        <end position="312"/>
    </location>
</feature>
<evidence type="ECO:0000259" key="8">
    <source>
        <dbReference type="PROSITE" id="PS50056"/>
    </source>
</evidence>
<comment type="similarity">
    <text evidence="1">Belongs to the protein-tyrosine phosphatase family.</text>
</comment>
<evidence type="ECO:0000256" key="5">
    <source>
        <dbReference type="ARBA" id="ARBA00051722"/>
    </source>
</evidence>
<dbReference type="InterPro" id="IPR050348">
    <property type="entry name" value="Protein-Tyr_Phosphatase"/>
</dbReference>
<evidence type="ECO:0000313" key="10">
    <source>
        <dbReference type="Proteomes" id="UP000292052"/>
    </source>
</evidence>
<keyword evidence="9" id="KW-0675">Receptor</keyword>
<gene>
    <name evidence="9" type="ORF">BDFB_005330</name>
</gene>
<evidence type="ECO:0000256" key="6">
    <source>
        <dbReference type="SAM" id="MobiDB-lite"/>
    </source>
</evidence>
<dbReference type="FunFam" id="3.90.190.10:FF:000102">
    <property type="entry name" value="Receptor-type tyrosine-protein phosphatase"/>
    <property type="match status" value="1"/>
</dbReference>
<name>A0A482W202_ASBVE</name>
<dbReference type="Proteomes" id="UP000292052">
    <property type="component" value="Unassembled WGS sequence"/>
</dbReference>
<dbReference type="GO" id="GO:0008045">
    <property type="term" value="P:motor neuron axon guidance"/>
    <property type="evidence" value="ECO:0007669"/>
    <property type="project" value="TreeGrafter"/>
</dbReference>
<dbReference type="PROSITE" id="PS50056">
    <property type="entry name" value="TYR_PHOSPHATASE_2"/>
    <property type="match status" value="2"/>
</dbReference>
<comment type="catalytic activity">
    <reaction evidence="5">
        <text>O-phospho-L-tyrosyl-[protein] + H2O = L-tyrosyl-[protein] + phosphate</text>
        <dbReference type="Rhea" id="RHEA:10684"/>
        <dbReference type="Rhea" id="RHEA-COMP:10136"/>
        <dbReference type="Rhea" id="RHEA-COMP:20101"/>
        <dbReference type="ChEBI" id="CHEBI:15377"/>
        <dbReference type="ChEBI" id="CHEBI:43474"/>
        <dbReference type="ChEBI" id="CHEBI:46858"/>
        <dbReference type="ChEBI" id="CHEBI:61978"/>
        <dbReference type="EC" id="3.1.3.48"/>
    </reaction>
</comment>
<feature type="compositionally biased region" description="Polar residues" evidence="6">
    <location>
        <begin position="18"/>
        <end position="28"/>
    </location>
</feature>
<feature type="domain" description="Tyrosine specific protein phosphatases" evidence="8">
    <location>
        <begin position="521"/>
        <end position="594"/>
    </location>
</feature>
<reference evidence="9 10" key="1">
    <citation type="submission" date="2017-03" db="EMBL/GenBank/DDBJ databases">
        <title>Genome of the blue death feigning beetle - Asbolus verrucosus.</title>
        <authorList>
            <person name="Rider S.D."/>
        </authorList>
    </citation>
    <scope>NUCLEOTIDE SEQUENCE [LARGE SCALE GENOMIC DNA]</scope>
    <source>
        <strain evidence="9">Butters</strain>
        <tissue evidence="9">Head and leg muscle</tissue>
    </source>
</reference>
<dbReference type="PRINTS" id="PR00700">
    <property type="entry name" value="PRTYPHPHTASE"/>
</dbReference>
<dbReference type="SMART" id="SM00404">
    <property type="entry name" value="PTPc_motif"/>
    <property type="match status" value="2"/>
</dbReference>
<dbReference type="PANTHER" id="PTHR19134">
    <property type="entry name" value="RECEPTOR-TYPE TYROSINE-PROTEIN PHOSPHATASE"/>
    <property type="match status" value="1"/>
</dbReference>
<keyword evidence="10" id="KW-1185">Reference proteome</keyword>
<evidence type="ECO:0000313" key="9">
    <source>
        <dbReference type="EMBL" id="RZC38749.1"/>
    </source>
</evidence>
<dbReference type="SUPFAM" id="SSF52799">
    <property type="entry name" value="(Phosphotyrosine protein) phosphatases II"/>
    <property type="match status" value="2"/>
</dbReference>
<dbReference type="Gene3D" id="3.90.190.10">
    <property type="entry name" value="Protein tyrosine phosphatase superfamily"/>
    <property type="match status" value="2"/>
</dbReference>
<keyword evidence="3" id="KW-0378">Hydrolase</keyword>
<evidence type="ECO:0000256" key="1">
    <source>
        <dbReference type="ARBA" id="ARBA00009580"/>
    </source>
</evidence>